<sequence>MLITDTPGAAFDKISMDVVGPLPMTRNDNSYILTMQDLLTKYSVASPMRRQDSASIAEAFVRDFICIYGAPRALLTDQAPTFFTSLMKAIASYFKIKQYRTTAYHSQMGQLNDHTTY</sequence>
<dbReference type="PaxDb" id="67767-A0A0J7KQ77"/>
<dbReference type="SUPFAM" id="SSF53098">
    <property type="entry name" value="Ribonuclease H-like"/>
    <property type="match status" value="1"/>
</dbReference>
<dbReference type="InterPro" id="IPR050951">
    <property type="entry name" value="Retrovirus_Pol_polyprotein"/>
</dbReference>
<evidence type="ECO:0000313" key="2">
    <source>
        <dbReference type="EMBL" id="KMQ92399.1"/>
    </source>
</evidence>
<dbReference type="PROSITE" id="PS50994">
    <property type="entry name" value="INTEGRASE"/>
    <property type="match status" value="1"/>
</dbReference>
<protein>
    <submittedName>
        <fullName evidence="2">Enzymatic polyprotein endonuclease reverse</fullName>
    </submittedName>
</protein>
<keyword evidence="3" id="KW-1185">Reference proteome</keyword>
<keyword evidence="2" id="KW-0540">Nuclease</keyword>
<accession>A0A0J7KQ77</accession>
<dbReference type="EMBL" id="LBMM01004455">
    <property type="protein sequence ID" value="KMQ92399.1"/>
    <property type="molecule type" value="Genomic_DNA"/>
</dbReference>
<feature type="domain" description="Integrase catalytic" evidence="1">
    <location>
        <begin position="3"/>
        <end position="117"/>
    </location>
</feature>
<reference evidence="2 3" key="1">
    <citation type="submission" date="2015-04" db="EMBL/GenBank/DDBJ databases">
        <title>Lasius niger genome sequencing.</title>
        <authorList>
            <person name="Konorov E.A."/>
            <person name="Nikitin M.A."/>
            <person name="Kirill M.V."/>
            <person name="Chang P."/>
        </authorList>
    </citation>
    <scope>NUCLEOTIDE SEQUENCE [LARGE SCALE GENOMIC DNA]</scope>
    <source>
        <tissue evidence="2">Whole</tissue>
    </source>
</reference>
<dbReference type="InterPro" id="IPR036397">
    <property type="entry name" value="RNaseH_sf"/>
</dbReference>
<comment type="caution">
    <text evidence="2">The sequence shown here is derived from an EMBL/GenBank/DDBJ whole genome shotgun (WGS) entry which is preliminary data.</text>
</comment>
<keyword evidence="2" id="KW-0255">Endonuclease</keyword>
<dbReference type="OrthoDB" id="7551731at2759"/>
<dbReference type="AlphaFoldDB" id="A0A0J7KQ77"/>
<evidence type="ECO:0000259" key="1">
    <source>
        <dbReference type="PROSITE" id="PS50994"/>
    </source>
</evidence>
<gene>
    <name evidence="2" type="ORF">RF55_7620</name>
</gene>
<dbReference type="GO" id="GO:0003676">
    <property type="term" value="F:nucleic acid binding"/>
    <property type="evidence" value="ECO:0007669"/>
    <property type="project" value="InterPro"/>
</dbReference>
<dbReference type="Pfam" id="PF00665">
    <property type="entry name" value="rve"/>
    <property type="match status" value="1"/>
</dbReference>
<dbReference type="GO" id="GO:0015074">
    <property type="term" value="P:DNA integration"/>
    <property type="evidence" value="ECO:0007669"/>
    <property type="project" value="InterPro"/>
</dbReference>
<dbReference type="InterPro" id="IPR001584">
    <property type="entry name" value="Integrase_cat-core"/>
</dbReference>
<proteinExistence type="predicted"/>
<dbReference type="Gene3D" id="3.30.420.10">
    <property type="entry name" value="Ribonuclease H-like superfamily/Ribonuclease H"/>
    <property type="match status" value="1"/>
</dbReference>
<organism evidence="2 3">
    <name type="scientific">Lasius niger</name>
    <name type="common">Black garden ant</name>
    <dbReference type="NCBI Taxonomy" id="67767"/>
    <lineage>
        <taxon>Eukaryota</taxon>
        <taxon>Metazoa</taxon>
        <taxon>Ecdysozoa</taxon>
        <taxon>Arthropoda</taxon>
        <taxon>Hexapoda</taxon>
        <taxon>Insecta</taxon>
        <taxon>Pterygota</taxon>
        <taxon>Neoptera</taxon>
        <taxon>Endopterygota</taxon>
        <taxon>Hymenoptera</taxon>
        <taxon>Apocrita</taxon>
        <taxon>Aculeata</taxon>
        <taxon>Formicoidea</taxon>
        <taxon>Formicidae</taxon>
        <taxon>Formicinae</taxon>
        <taxon>Lasius</taxon>
        <taxon>Lasius</taxon>
    </lineage>
</organism>
<keyword evidence="2" id="KW-0378">Hydrolase</keyword>
<dbReference type="Proteomes" id="UP000036403">
    <property type="component" value="Unassembled WGS sequence"/>
</dbReference>
<name>A0A0J7KQ77_LASNI</name>
<dbReference type="PANTHER" id="PTHR37984:SF5">
    <property type="entry name" value="PROTEIN NYNRIN-LIKE"/>
    <property type="match status" value="1"/>
</dbReference>
<dbReference type="PANTHER" id="PTHR37984">
    <property type="entry name" value="PROTEIN CBG26694"/>
    <property type="match status" value="1"/>
</dbReference>
<evidence type="ECO:0000313" key="3">
    <source>
        <dbReference type="Proteomes" id="UP000036403"/>
    </source>
</evidence>
<dbReference type="GO" id="GO:0004519">
    <property type="term" value="F:endonuclease activity"/>
    <property type="evidence" value="ECO:0007669"/>
    <property type="project" value="UniProtKB-KW"/>
</dbReference>
<dbReference type="InterPro" id="IPR012337">
    <property type="entry name" value="RNaseH-like_sf"/>
</dbReference>